<comment type="subcellular location">
    <subcellularLocation>
        <location evidence="1">Cell membrane</location>
        <topology evidence="1">Multi-pass membrane protein</topology>
    </subcellularLocation>
</comment>
<keyword evidence="2" id="KW-1003">Cell membrane</keyword>
<gene>
    <name evidence="7" type="ORF">SCFA_1180009</name>
</gene>
<keyword evidence="3 6" id="KW-0812">Transmembrane</keyword>
<keyword evidence="5 6" id="KW-0472">Membrane</keyword>
<evidence type="ECO:0000256" key="4">
    <source>
        <dbReference type="ARBA" id="ARBA00022989"/>
    </source>
</evidence>
<name>A0A485LV65_9ZZZZ</name>
<dbReference type="GO" id="GO:0015171">
    <property type="term" value="F:amino acid transmembrane transporter activity"/>
    <property type="evidence" value="ECO:0007669"/>
    <property type="project" value="TreeGrafter"/>
</dbReference>
<organism evidence="7">
    <name type="scientific">anaerobic digester metagenome</name>
    <dbReference type="NCBI Taxonomy" id="1263854"/>
    <lineage>
        <taxon>unclassified sequences</taxon>
        <taxon>metagenomes</taxon>
        <taxon>ecological metagenomes</taxon>
    </lineage>
</organism>
<dbReference type="AlphaFoldDB" id="A0A485LV65"/>
<evidence type="ECO:0000256" key="5">
    <source>
        <dbReference type="ARBA" id="ARBA00023136"/>
    </source>
</evidence>
<feature type="transmembrane region" description="Helical" evidence="6">
    <location>
        <begin position="140"/>
        <end position="165"/>
    </location>
</feature>
<evidence type="ECO:0000256" key="3">
    <source>
        <dbReference type="ARBA" id="ARBA00022692"/>
    </source>
</evidence>
<evidence type="ECO:0000313" key="7">
    <source>
        <dbReference type="EMBL" id="VFU11863.1"/>
    </source>
</evidence>
<evidence type="ECO:0000256" key="2">
    <source>
        <dbReference type="ARBA" id="ARBA00022475"/>
    </source>
</evidence>
<dbReference type="PANTHER" id="PTHR30086">
    <property type="entry name" value="ARGININE EXPORTER PROTEIN ARGO"/>
    <property type="match status" value="1"/>
</dbReference>
<dbReference type="GO" id="GO:0005886">
    <property type="term" value="C:plasma membrane"/>
    <property type="evidence" value="ECO:0007669"/>
    <property type="project" value="UniProtKB-SubCell"/>
</dbReference>
<feature type="transmembrane region" description="Helical" evidence="6">
    <location>
        <begin position="177"/>
        <end position="197"/>
    </location>
</feature>
<feature type="transmembrane region" description="Helical" evidence="6">
    <location>
        <begin position="41"/>
        <end position="63"/>
    </location>
</feature>
<dbReference type="Pfam" id="PF01810">
    <property type="entry name" value="LysE"/>
    <property type="match status" value="1"/>
</dbReference>
<accession>A0A485LV65</accession>
<sequence length="206" mass="22149">MDVAAYLISGIVFGLSAGLSPGPLLTLVLTETLQHGSRAGIRVAFAPLITDLPIVVLSLFVIARMSGSSLFMGLISLFGAGFVIYLGYETFVSREAAQAGEGERIRSLRKGVVANLLNPHPYLFWMTVGSPMVIKALHEGMLGAGAFLAGFYVFLVGSKAVLSLLTGRTRHLLRGRTYRVCMMTLGVLLWLFAVVLARDALRFIAS</sequence>
<dbReference type="InterPro" id="IPR001123">
    <property type="entry name" value="LeuE-type"/>
</dbReference>
<evidence type="ECO:0000256" key="6">
    <source>
        <dbReference type="SAM" id="Phobius"/>
    </source>
</evidence>
<dbReference type="EMBL" id="CAADRM010000022">
    <property type="protein sequence ID" value="VFU11863.1"/>
    <property type="molecule type" value="Genomic_DNA"/>
</dbReference>
<protein>
    <submittedName>
        <fullName evidence="7">Leucine export protein LeuE</fullName>
    </submittedName>
</protein>
<dbReference type="PANTHER" id="PTHR30086:SF20">
    <property type="entry name" value="ARGININE EXPORTER PROTEIN ARGO-RELATED"/>
    <property type="match status" value="1"/>
</dbReference>
<keyword evidence="4 6" id="KW-1133">Transmembrane helix</keyword>
<proteinExistence type="predicted"/>
<feature type="transmembrane region" description="Helical" evidence="6">
    <location>
        <begin position="6"/>
        <end position="29"/>
    </location>
</feature>
<feature type="transmembrane region" description="Helical" evidence="6">
    <location>
        <begin position="69"/>
        <end position="91"/>
    </location>
</feature>
<evidence type="ECO:0000256" key="1">
    <source>
        <dbReference type="ARBA" id="ARBA00004651"/>
    </source>
</evidence>
<reference evidence="7" key="1">
    <citation type="submission" date="2019-03" db="EMBL/GenBank/DDBJ databases">
        <authorList>
            <person name="Hao L."/>
        </authorList>
    </citation>
    <scope>NUCLEOTIDE SEQUENCE</scope>
</reference>